<evidence type="ECO:0000259" key="1">
    <source>
        <dbReference type="Pfam" id="PF19898"/>
    </source>
</evidence>
<evidence type="ECO:0008006" key="5">
    <source>
        <dbReference type="Google" id="ProtNLM"/>
    </source>
</evidence>
<comment type="caution">
    <text evidence="3">The sequence shown here is derived from an EMBL/GenBank/DDBJ whole genome shotgun (WGS) entry which is preliminary data.</text>
</comment>
<feature type="domain" description="Zinc beta-ribbon finger putative" evidence="2">
    <location>
        <begin position="6"/>
        <end position="65"/>
    </location>
</feature>
<dbReference type="RefSeq" id="WP_088464120.1">
    <property type="nucleotide sequence ID" value="NZ_NIRR01000011.1"/>
</dbReference>
<feature type="domain" description="DUF6371" evidence="1">
    <location>
        <begin position="117"/>
        <end position="283"/>
    </location>
</feature>
<evidence type="ECO:0000259" key="2">
    <source>
        <dbReference type="Pfam" id="PF21957"/>
    </source>
</evidence>
<dbReference type="OrthoDB" id="1068350at2"/>
<dbReference type="Proteomes" id="UP000197277">
    <property type="component" value="Unassembled WGS sequence"/>
</dbReference>
<evidence type="ECO:0000313" key="4">
    <source>
        <dbReference type="Proteomes" id="UP000197277"/>
    </source>
</evidence>
<name>A0A246FL79_9BACT</name>
<evidence type="ECO:0000313" key="3">
    <source>
        <dbReference type="EMBL" id="OWP63506.1"/>
    </source>
</evidence>
<dbReference type="InterPro" id="IPR047731">
    <property type="entry name" value="Zinc_ribbon_put"/>
</dbReference>
<sequence>MSRTDYRFTLVKYSGKSSRCTCPNCGRPRRFTRYLDTHTNQQLPEEYGICDRADQCGYRLSPYEKGRFGQSYADQLKEDRPSSSHCQQYRKPTPAPPAIVSPPDVVFKATLGHYEHNSLARLLREHFGWTVADELLSRFQIGTSVHQPGSCVFWYIDEAARVRGGKIMLYDETFHRIKEGLGRPDWMHTVLPAICRRQSKPVPGWLSAYAAPSNEKSPCLFGLPQLVASSGNQPIAIVESEKTAILATPYMPGFLWMATGSLVNLTEARLSPIKSRRIVLWPDASVNGRAYQLWADKAAELRGRGYDITVSNHLEKTLTEQQKAAGYDLADLILNDWPGYPPSWDNTSL</sequence>
<organism evidence="3 4">
    <name type="scientific">Hymenobacter amundsenii</name>
    <dbReference type="NCBI Taxonomy" id="2006685"/>
    <lineage>
        <taxon>Bacteria</taxon>
        <taxon>Pseudomonadati</taxon>
        <taxon>Bacteroidota</taxon>
        <taxon>Cytophagia</taxon>
        <taxon>Cytophagales</taxon>
        <taxon>Hymenobacteraceae</taxon>
        <taxon>Hymenobacter</taxon>
    </lineage>
</organism>
<dbReference type="EMBL" id="NIRR01000011">
    <property type="protein sequence ID" value="OWP63506.1"/>
    <property type="molecule type" value="Genomic_DNA"/>
</dbReference>
<keyword evidence="4" id="KW-1185">Reference proteome</keyword>
<dbReference type="Pfam" id="PF19898">
    <property type="entry name" value="DUF6371"/>
    <property type="match status" value="1"/>
</dbReference>
<dbReference type="Pfam" id="PF21957">
    <property type="entry name" value="Zn_ribbon_16"/>
    <property type="match status" value="1"/>
</dbReference>
<dbReference type="NCBIfam" id="NF040506">
    <property type="entry name" value="PG0870_Nterm"/>
    <property type="match status" value="1"/>
</dbReference>
<dbReference type="AlphaFoldDB" id="A0A246FL79"/>
<protein>
    <recommendedName>
        <fullName evidence="5">Toprim domain-containing protein</fullName>
    </recommendedName>
</protein>
<proteinExistence type="predicted"/>
<gene>
    <name evidence="3" type="ORF">CDA63_09015</name>
</gene>
<dbReference type="InterPro" id="IPR045951">
    <property type="entry name" value="DUF6371"/>
</dbReference>
<accession>A0A246FL79</accession>
<reference evidence="3 4" key="1">
    <citation type="submission" date="2017-06" db="EMBL/GenBank/DDBJ databases">
        <title>Hymenobacter amundsenii sp. nov. isolated from regoliths in Antarctica.</title>
        <authorList>
            <person name="Sedlacek I."/>
            <person name="Kralova S."/>
            <person name="Pantucek R."/>
            <person name="Svec P."/>
            <person name="Holochova P."/>
            <person name="Stankova E."/>
            <person name="Vrbovska V."/>
            <person name="Busse H.-J."/>
        </authorList>
    </citation>
    <scope>NUCLEOTIDE SEQUENCE [LARGE SCALE GENOMIC DNA]</scope>
    <source>
        <strain evidence="3 4">CCM 8682</strain>
    </source>
</reference>